<dbReference type="SUPFAM" id="SSF54427">
    <property type="entry name" value="NTF2-like"/>
    <property type="match status" value="1"/>
</dbReference>
<sequence length="156" mass="18407">MSLLIFSPETSFVPKIVHNPNPKPISEDKQQYYVNLGYSIRSLREDFPALFYRELSFDIYRDDIVFKDPLNTFVGIENYKSIFWALGFHGRMFFKALWIDLSRVWQPAEDVIMVRWTVDGIPRGPWESCSRSRFDGTSEYKLDKNGLSYDTDTIRK</sequence>
<gene>
    <name evidence="1" type="ORF">D0Y65_052540</name>
</gene>
<keyword evidence="2" id="KW-1185">Reference proteome</keyword>
<dbReference type="EMBL" id="QZWG01000019">
    <property type="protein sequence ID" value="RZB49661.1"/>
    <property type="molecule type" value="Genomic_DNA"/>
</dbReference>
<reference evidence="1 2" key="1">
    <citation type="submission" date="2018-09" db="EMBL/GenBank/DDBJ databases">
        <title>A high-quality reference genome of wild soybean provides a powerful tool to mine soybean genomes.</title>
        <authorList>
            <person name="Xie M."/>
            <person name="Chung C.Y.L."/>
            <person name="Li M.-W."/>
            <person name="Wong F.-L."/>
            <person name="Chan T.-F."/>
            <person name="Lam H.-M."/>
        </authorList>
    </citation>
    <scope>NUCLEOTIDE SEQUENCE [LARGE SCALE GENOMIC DNA]</scope>
    <source>
        <strain evidence="2">cv. W05</strain>
        <tissue evidence="1">Hypocotyl of etiolated seedlings</tissue>
    </source>
</reference>
<proteinExistence type="predicted"/>
<dbReference type="AlphaFoldDB" id="A0A445FLL0"/>
<dbReference type="PANTHER" id="PTHR31094:SF2">
    <property type="entry name" value="RIKEN CDNA 2310061I04 GENE"/>
    <property type="match status" value="1"/>
</dbReference>
<dbReference type="InterPro" id="IPR018790">
    <property type="entry name" value="DUF2358"/>
</dbReference>
<dbReference type="PANTHER" id="PTHR31094">
    <property type="entry name" value="RIKEN CDNA 2310061I04 GENE"/>
    <property type="match status" value="1"/>
</dbReference>
<comment type="caution">
    <text evidence="1">The sequence shown here is derived from an EMBL/GenBank/DDBJ whole genome shotgun (WGS) entry which is preliminary data.</text>
</comment>
<evidence type="ECO:0000313" key="1">
    <source>
        <dbReference type="EMBL" id="RZB49661.1"/>
    </source>
</evidence>
<organism evidence="1 2">
    <name type="scientific">Glycine soja</name>
    <name type="common">Wild soybean</name>
    <dbReference type="NCBI Taxonomy" id="3848"/>
    <lineage>
        <taxon>Eukaryota</taxon>
        <taxon>Viridiplantae</taxon>
        <taxon>Streptophyta</taxon>
        <taxon>Embryophyta</taxon>
        <taxon>Tracheophyta</taxon>
        <taxon>Spermatophyta</taxon>
        <taxon>Magnoliopsida</taxon>
        <taxon>eudicotyledons</taxon>
        <taxon>Gunneridae</taxon>
        <taxon>Pentapetalae</taxon>
        <taxon>rosids</taxon>
        <taxon>fabids</taxon>
        <taxon>Fabales</taxon>
        <taxon>Fabaceae</taxon>
        <taxon>Papilionoideae</taxon>
        <taxon>50 kb inversion clade</taxon>
        <taxon>NPAAA clade</taxon>
        <taxon>indigoferoid/millettioid clade</taxon>
        <taxon>Phaseoleae</taxon>
        <taxon>Glycine</taxon>
        <taxon>Glycine subgen. Soja</taxon>
    </lineage>
</organism>
<dbReference type="Pfam" id="PF10184">
    <property type="entry name" value="DUF2358"/>
    <property type="match status" value="1"/>
</dbReference>
<protein>
    <submittedName>
        <fullName evidence="1">Uncharacterized protein</fullName>
    </submittedName>
</protein>
<name>A0A445FLL0_GLYSO</name>
<evidence type="ECO:0000313" key="2">
    <source>
        <dbReference type="Proteomes" id="UP000289340"/>
    </source>
</evidence>
<dbReference type="InterPro" id="IPR032710">
    <property type="entry name" value="NTF2-like_dom_sf"/>
</dbReference>
<dbReference type="Proteomes" id="UP000289340">
    <property type="component" value="Chromosome 19"/>
</dbReference>
<accession>A0A445FLL0</accession>